<evidence type="ECO:0000313" key="1">
    <source>
        <dbReference type="EMBL" id="QJA97816.1"/>
    </source>
</evidence>
<accession>A0A6M3LR31</accession>
<organism evidence="1">
    <name type="scientific">viral metagenome</name>
    <dbReference type="NCBI Taxonomy" id="1070528"/>
    <lineage>
        <taxon>unclassified sequences</taxon>
        <taxon>metagenomes</taxon>
        <taxon>organismal metagenomes</taxon>
    </lineage>
</organism>
<protein>
    <submittedName>
        <fullName evidence="1">Uncharacterized protein</fullName>
    </submittedName>
</protein>
<reference evidence="1" key="1">
    <citation type="submission" date="2020-03" db="EMBL/GenBank/DDBJ databases">
        <title>The deep terrestrial virosphere.</title>
        <authorList>
            <person name="Holmfeldt K."/>
            <person name="Nilsson E."/>
            <person name="Simone D."/>
            <person name="Lopez-Fernandez M."/>
            <person name="Wu X."/>
            <person name="de Brujin I."/>
            <person name="Lundin D."/>
            <person name="Andersson A."/>
            <person name="Bertilsson S."/>
            <person name="Dopson M."/>
        </authorList>
    </citation>
    <scope>NUCLEOTIDE SEQUENCE</scope>
    <source>
        <strain evidence="1">MM415B05929</strain>
    </source>
</reference>
<dbReference type="EMBL" id="MT143527">
    <property type="protein sequence ID" value="QJA97816.1"/>
    <property type="molecule type" value="Genomic_DNA"/>
</dbReference>
<sequence length="80" mass="9207">MADTLTISDLTKLAELQAEIFAIREQLKPKYESIQKRLQALDIGDDLKFLMDFEGKPTFKSSVEWNGQQLEVIFKMKKVG</sequence>
<gene>
    <name evidence="1" type="ORF">MM415B05929_0013</name>
</gene>
<dbReference type="AlphaFoldDB" id="A0A6M3LR31"/>
<name>A0A6M3LR31_9ZZZZ</name>
<proteinExistence type="predicted"/>